<dbReference type="InterPro" id="IPR029058">
    <property type="entry name" value="AB_hydrolase_fold"/>
</dbReference>
<reference evidence="1 2" key="1">
    <citation type="submission" date="2020-01" db="EMBL/GenBank/DDBJ databases">
        <authorList>
            <person name="Kim M.K."/>
        </authorList>
    </citation>
    <scope>NUCLEOTIDE SEQUENCE [LARGE SCALE GENOMIC DNA]</scope>
    <source>
        <strain evidence="1 2">172606-1</strain>
    </source>
</reference>
<dbReference type="Pfam" id="PF03583">
    <property type="entry name" value="LIP"/>
    <property type="match status" value="1"/>
</dbReference>
<dbReference type="AlphaFoldDB" id="A0A6C0GDY3"/>
<evidence type="ECO:0000313" key="2">
    <source>
        <dbReference type="Proteomes" id="UP000480178"/>
    </source>
</evidence>
<gene>
    <name evidence="1" type="ORF">GXP67_05420</name>
</gene>
<dbReference type="PANTHER" id="PTHR34853">
    <property type="match status" value="1"/>
</dbReference>
<accession>A0A6C0GDY3</accession>
<dbReference type="EMBL" id="CP048222">
    <property type="protein sequence ID" value="QHT66148.1"/>
    <property type="molecule type" value="Genomic_DNA"/>
</dbReference>
<organism evidence="1 2">
    <name type="scientific">Rhodocytophaga rosea</name>
    <dbReference type="NCBI Taxonomy" id="2704465"/>
    <lineage>
        <taxon>Bacteria</taxon>
        <taxon>Pseudomonadati</taxon>
        <taxon>Bacteroidota</taxon>
        <taxon>Cytophagia</taxon>
        <taxon>Cytophagales</taxon>
        <taxon>Rhodocytophagaceae</taxon>
        <taxon>Rhodocytophaga</taxon>
    </lineage>
</organism>
<dbReference type="GO" id="GO:0004806">
    <property type="term" value="F:triacylglycerol lipase activity"/>
    <property type="evidence" value="ECO:0007669"/>
    <property type="project" value="InterPro"/>
</dbReference>
<protein>
    <submittedName>
        <fullName evidence="1">Alpha/beta fold hydrolase</fullName>
    </submittedName>
</protein>
<dbReference type="GO" id="GO:0016042">
    <property type="term" value="P:lipid catabolic process"/>
    <property type="evidence" value="ECO:0007669"/>
    <property type="project" value="InterPro"/>
</dbReference>
<dbReference type="PIRSF" id="PIRSF029171">
    <property type="entry name" value="Esterase_LipA"/>
    <property type="match status" value="1"/>
</dbReference>
<dbReference type="Gene3D" id="3.40.50.1820">
    <property type="entry name" value="alpha/beta hydrolase"/>
    <property type="match status" value="1"/>
</dbReference>
<keyword evidence="1" id="KW-0378">Hydrolase</keyword>
<dbReference type="Gene3D" id="1.10.260.160">
    <property type="match status" value="1"/>
</dbReference>
<dbReference type="Proteomes" id="UP000480178">
    <property type="component" value="Chromosome"/>
</dbReference>
<dbReference type="SUPFAM" id="SSF53474">
    <property type="entry name" value="alpha/beta-Hydrolases"/>
    <property type="match status" value="1"/>
</dbReference>
<sequence length="396" mass="43656">MFLLNILLIVGLVSAGGCKQEDVSAKPSTEVPAVEVTRLVSAKFIGEYTPAQIKSRIGNRAEIGLFTKYSVKVYSLVYTTTDTKGQPVQASGALLVPVANQAFPLLSLQHGTITDDKNAPSYYGSNSEVWTFGTVMASSGYILAAPDYLGYGVSRQLAHPYEHASSLANASADLLLAAKEFFRQNSVQWNKQLFLAGYSEGGYATMALHKHLQENYAEELPVTASAPGAGAYNKTAFAKDILQNNRPLEYINSYLWVLQTYNTVYELNRPFSYYLNQPYAGQVQKFGVQAQVSKYPQQLFTDTFKKAVLTGSDTDLLKTFVDNNIFDWKPEAPVYLIHGTADDFVPFYNSQTAYDAMIANGAIQVTLRKIEGGNHFSSVAAYTLETFMFFSSFGQQ</sequence>
<dbReference type="PANTHER" id="PTHR34853:SF1">
    <property type="entry name" value="LIPASE 5"/>
    <property type="match status" value="1"/>
</dbReference>
<dbReference type="RefSeq" id="WP_162442219.1">
    <property type="nucleotide sequence ID" value="NZ_CP048222.1"/>
</dbReference>
<dbReference type="InterPro" id="IPR005152">
    <property type="entry name" value="Lipase_secreted"/>
</dbReference>
<evidence type="ECO:0000313" key="1">
    <source>
        <dbReference type="EMBL" id="QHT66148.1"/>
    </source>
</evidence>
<name>A0A6C0GDY3_9BACT</name>
<keyword evidence="2" id="KW-1185">Reference proteome</keyword>
<proteinExistence type="predicted"/>
<dbReference type="KEGG" id="rhoz:GXP67_05420"/>